<dbReference type="OrthoDB" id="10410697at2759"/>
<dbReference type="HOGENOM" id="CLU_1611271_0_0_1"/>
<evidence type="ECO:0000313" key="2">
    <source>
        <dbReference type="EMBL" id="EOB14591.1"/>
    </source>
</evidence>
<sequence>MIITAKIIIFSSITLGSVVQRREIEDYRQPVFNENILVEHSYALPCQCEQYDELADSECSSNSEFSTEAVKFDSEEYDVGQTSFKTEPIDSFNAQGMKNEVLYFDSIEAFDVDKTDRDDVEMLLNNELLFEKCLEEFNLKQDDLFEILEKGEIEFSDIEEERFLG</sequence>
<dbReference type="Proteomes" id="UP000016927">
    <property type="component" value="Unassembled WGS sequence"/>
</dbReference>
<dbReference type="VEuPathDB" id="MicrosporidiaDB:NBO_24g0036"/>
<gene>
    <name evidence="2" type="ORF">NBO_24g0036</name>
</gene>
<accession>R0KUQ1</accession>
<organism evidence="2 3">
    <name type="scientific">Nosema bombycis (strain CQ1 / CVCC 102059)</name>
    <name type="common">Microsporidian parasite</name>
    <name type="synonym">Pebrine of silkworm</name>
    <dbReference type="NCBI Taxonomy" id="578461"/>
    <lineage>
        <taxon>Eukaryota</taxon>
        <taxon>Fungi</taxon>
        <taxon>Fungi incertae sedis</taxon>
        <taxon>Microsporidia</taxon>
        <taxon>Nosematidae</taxon>
        <taxon>Nosema</taxon>
    </lineage>
</organism>
<evidence type="ECO:0000256" key="1">
    <source>
        <dbReference type="SAM" id="SignalP"/>
    </source>
</evidence>
<dbReference type="EMBL" id="KB908932">
    <property type="protein sequence ID" value="EOB14591.1"/>
    <property type="molecule type" value="Genomic_DNA"/>
</dbReference>
<reference evidence="2 3" key="1">
    <citation type="journal article" date="2013" name="BMC Genomics">
        <title>Comparative genomics of parasitic silkworm microsporidia reveal an association between genome expansion and host adaptation.</title>
        <authorList>
            <person name="Pan G."/>
            <person name="Xu J."/>
            <person name="Li T."/>
            <person name="Xia Q."/>
            <person name="Liu S.L."/>
            <person name="Zhang G."/>
            <person name="Li S."/>
            <person name="Li C."/>
            <person name="Liu H."/>
            <person name="Yang L."/>
            <person name="Liu T."/>
            <person name="Zhang X."/>
            <person name="Wu Z."/>
            <person name="Fan W."/>
            <person name="Dang X."/>
            <person name="Xiang H."/>
            <person name="Tao M."/>
            <person name="Li Y."/>
            <person name="Hu J."/>
            <person name="Li Z."/>
            <person name="Lin L."/>
            <person name="Luo J."/>
            <person name="Geng L."/>
            <person name="Wang L."/>
            <person name="Long M."/>
            <person name="Wan Y."/>
            <person name="He N."/>
            <person name="Zhang Z."/>
            <person name="Lu C."/>
            <person name="Keeling P.J."/>
            <person name="Wang J."/>
            <person name="Xiang Z."/>
            <person name="Zhou Z."/>
        </authorList>
    </citation>
    <scope>NUCLEOTIDE SEQUENCE [LARGE SCALE GENOMIC DNA]</scope>
    <source>
        <strain evidence="3">CQ1 / CVCC 102059</strain>
    </source>
</reference>
<name>R0KUQ1_NOSB1</name>
<feature type="chain" id="PRO_5004354412" evidence="1">
    <location>
        <begin position="17"/>
        <end position="165"/>
    </location>
</feature>
<keyword evidence="3" id="KW-1185">Reference proteome</keyword>
<evidence type="ECO:0000313" key="3">
    <source>
        <dbReference type="Proteomes" id="UP000016927"/>
    </source>
</evidence>
<keyword evidence="1" id="KW-0732">Signal</keyword>
<protein>
    <submittedName>
        <fullName evidence="2">Uncharacterized protein</fullName>
    </submittedName>
</protein>
<feature type="signal peptide" evidence="1">
    <location>
        <begin position="1"/>
        <end position="16"/>
    </location>
</feature>
<proteinExistence type="predicted"/>
<dbReference type="AlphaFoldDB" id="R0KUQ1"/>